<feature type="region of interest" description="Disordered" evidence="1">
    <location>
        <begin position="141"/>
        <end position="161"/>
    </location>
</feature>
<gene>
    <name evidence="2" type="ORF">SNEC2469_LOCUS21609</name>
</gene>
<accession>A0A812XP92</accession>
<dbReference type="Proteomes" id="UP000601435">
    <property type="component" value="Unassembled WGS sequence"/>
</dbReference>
<proteinExistence type="predicted"/>
<dbReference type="InterPro" id="IPR011989">
    <property type="entry name" value="ARM-like"/>
</dbReference>
<feature type="region of interest" description="Disordered" evidence="1">
    <location>
        <begin position="284"/>
        <end position="311"/>
    </location>
</feature>
<reference evidence="2" key="1">
    <citation type="submission" date="2021-02" db="EMBL/GenBank/DDBJ databases">
        <authorList>
            <person name="Dougan E. K."/>
            <person name="Rhodes N."/>
            <person name="Thang M."/>
            <person name="Chan C."/>
        </authorList>
    </citation>
    <scope>NUCLEOTIDE SEQUENCE</scope>
</reference>
<comment type="caution">
    <text evidence="2">The sequence shown here is derived from an EMBL/GenBank/DDBJ whole genome shotgun (WGS) entry which is preliminary data.</text>
</comment>
<dbReference type="InterPro" id="IPR016024">
    <property type="entry name" value="ARM-type_fold"/>
</dbReference>
<keyword evidence="3" id="KW-1185">Reference proteome</keyword>
<protein>
    <recommendedName>
        <fullName evidence="4">HEAT repeat domain-containing protein</fullName>
    </recommendedName>
</protein>
<evidence type="ECO:0008006" key="4">
    <source>
        <dbReference type="Google" id="ProtNLM"/>
    </source>
</evidence>
<evidence type="ECO:0000313" key="2">
    <source>
        <dbReference type="EMBL" id="CAE7746075.1"/>
    </source>
</evidence>
<feature type="non-terminal residue" evidence="2">
    <location>
        <position position="1"/>
    </location>
</feature>
<dbReference type="AlphaFoldDB" id="A0A812XP92"/>
<organism evidence="2 3">
    <name type="scientific">Symbiodinium necroappetens</name>
    <dbReference type="NCBI Taxonomy" id="1628268"/>
    <lineage>
        <taxon>Eukaryota</taxon>
        <taxon>Sar</taxon>
        <taxon>Alveolata</taxon>
        <taxon>Dinophyceae</taxon>
        <taxon>Suessiales</taxon>
        <taxon>Symbiodiniaceae</taxon>
        <taxon>Symbiodinium</taxon>
    </lineage>
</organism>
<dbReference type="SUPFAM" id="SSF48371">
    <property type="entry name" value="ARM repeat"/>
    <property type="match status" value="1"/>
</dbReference>
<sequence>MQRVLLQRQAEVCLQSSEHRIVRTEAVRTLQEVVDPGDQAAAQALGTVVLDEDRFVHRALVDALVVHSADPQARSALHELAQDHDRFVQNAARHAISELGDVQSSELEAKMSRASGPPYVPRPPPGRTVVKTGRRFIGGSFRPQSRPVGLRAPPAQKVPPPRLWIEDANADTDCSETEVRTGRRLSAEYAVTVPEWADVPRAMAVSGDEFVSCHPVPGGVKLVLRRSGNPAREPSPDYTVADVQGTLEELEQEVPEVDEDQFDENQWMNDNRLQCLAEGAEVCPPSEARRRPAAPRRQERGEFSRSAWPDGPRRLPLGTIRSRTAILSETILSETSLAAVVRQASRISYAGNMLPKGLDAKSPGFAMLMQDWVSSYQKTRVRARMACRPLWGE</sequence>
<dbReference type="EMBL" id="CAJNJA010038363">
    <property type="protein sequence ID" value="CAE7746075.1"/>
    <property type="molecule type" value="Genomic_DNA"/>
</dbReference>
<evidence type="ECO:0000256" key="1">
    <source>
        <dbReference type="SAM" id="MobiDB-lite"/>
    </source>
</evidence>
<dbReference type="Gene3D" id="1.25.10.10">
    <property type="entry name" value="Leucine-rich Repeat Variant"/>
    <property type="match status" value="1"/>
</dbReference>
<name>A0A812XP92_9DINO</name>
<evidence type="ECO:0000313" key="3">
    <source>
        <dbReference type="Proteomes" id="UP000601435"/>
    </source>
</evidence>
<dbReference type="OrthoDB" id="420628at2759"/>